<feature type="modified residue" description="N6-(pyridoxal phosphate)lysine" evidence="4">
    <location>
        <position position="195"/>
    </location>
</feature>
<dbReference type="PIRSF" id="PIRSF001434">
    <property type="entry name" value="CGS"/>
    <property type="match status" value="1"/>
</dbReference>
<accession>A0A2T0BBR0</accession>
<dbReference type="GO" id="GO:0019343">
    <property type="term" value="P:cysteine biosynthetic process via cystathionine"/>
    <property type="evidence" value="ECO:0007669"/>
    <property type="project" value="TreeGrafter"/>
</dbReference>
<evidence type="ECO:0000256" key="4">
    <source>
        <dbReference type="PIRSR" id="PIRSR001434-2"/>
    </source>
</evidence>
<keyword evidence="6" id="KW-0456">Lyase</keyword>
<dbReference type="Proteomes" id="UP000237798">
    <property type="component" value="Unassembled WGS sequence"/>
</dbReference>
<dbReference type="SUPFAM" id="SSF53383">
    <property type="entry name" value="PLP-dependent transferases"/>
    <property type="match status" value="1"/>
</dbReference>
<evidence type="ECO:0000256" key="5">
    <source>
        <dbReference type="RuleBase" id="RU362118"/>
    </source>
</evidence>
<dbReference type="Pfam" id="PF01053">
    <property type="entry name" value="Cys_Met_Meta_PP"/>
    <property type="match status" value="1"/>
</dbReference>
<dbReference type="InterPro" id="IPR015421">
    <property type="entry name" value="PyrdxlP-dep_Trfase_major"/>
</dbReference>
<dbReference type="EMBL" id="PVXP01000072">
    <property type="protein sequence ID" value="PRR81324.1"/>
    <property type="molecule type" value="Genomic_DNA"/>
</dbReference>
<dbReference type="GO" id="GO:0004123">
    <property type="term" value="F:cystathionine gamma-lyase activity"/>
    <property type="evidence" value="ECO:0007669"/>
    <property type="project" value="TreeGrafter"/>
</dbReference>
<gene>
    <name evidence="6" type="primary">mccB</name>
    <name evidence="6" type="ORF">CLLU_31690</name>
</gene>
<evidence type="ECO:0000256" key="1">
    <source>
        <dbReference type="ARBA" id="ARBA00001933"/>
    </source>
</evidence>
<keyword evidence="7" id="KW-1185">Reference proteome</keyword>
<dbReference type="InterPro" id="IPR015424">
    <property type="entry name" value="PyrdxlP-dep_Trfase"/>
</dbReference>
<dbReference type="PANTHER" id="PTHR11808:SF15">
    <property type="entry name" value="CYSTATHIONINE GAMMA-LYASE"/>
    <property type="match status" value="1"/>
</dbReference>
<evidence type="ECO:0000256" key="3">
    <source>
        <dbReference type="ARBA" id="ARBA00022898"/>
    </source>
</evidence>
<organism evidence="6 7">
    <name type="scientific">Clostridium luticellarii</name>
    <dbReference type="NCBI Taxonomy" id="1691940"/>
    <lineage>
        <taxon>Bacteria</taxon>
        <taxon>Bacillati</taxon>
        <taxon>Bacillota</taxon>
        <taxon>Clostridia</taxon>
        <taxon>Eubacteriales</taxon>
        <taxon>Clostridiaceae</taxon>
        <taxon>Clostridium</taxon>
    </lineage>
</organism>
<reference evidence="6 7" key="1">
    <citation type="submission" date="2018-03" db="EMBL/GenBank/DDBJ databases">
        <title>Genome sequence of Clostridium luticellarii DSM 29923.</title>
        <authorList>
            <person name="Poehlein A."/>
            <person name="Daniel R."/>
        </authorList>
    </citation>
    <scope>NUCLEOTIDE SEQUENCE [LARGE SCALE GENOMIC DNA]</scope>
    <source>
        <strain evidence="6 7">DSM 29923</strain>
    </source>
</reference>
<evidence type="ECO:0000256" key="2">
    <source>
        <dbReference type="ARBA" id="ARBA00009077"/>
    </source>
</evidence>
<dbReference type="GO" id="GO:0009086">
    <property type="term" value="P:methionine biosynthetic process"/>
    <property type="evidence" value="ECO:0007669"/>
    <property type="project" value="UniProtKB-ARBA"/>
</dbReference>
<dbReference type="FunFam" id="3.90.1150.10:FF:000033">
    <property type="entry name" value="Cystathionine gamma-synthase"/>
    <property type="match status" value="1"/>
</dbReference>
<dbReference type="GO" id="GO:0003962">
    <property type="term" value="F:cystathionine gamma-synthase activity"/>
    <property type="evidence" value="ECO:0007669"/>
    <property type="project" value="TreeGrafter"/>
</dbReference>
<dbReference type="CDD" id="cd00614">
    <property type="entry name" value="CGS_like"/>
    <property type="match status" value="1"/>
</dbReference>
<name>A0A2T0BBR0_9CLOT</name>
<dbReference type="Gene3D" id="3.40.640.10">
    <property type="entry name" value="Type I PLP-dependent aspartate aminotransferase-like (Major domain)"/>
    <property type="match status" value="1"/>
</dbReference>
<dbReference type="PANTHER" id="PTHR11808">
    <property type="entry name" value="TRANS-SULFURATION ENZYME FAMILY MEMBER"/>
    <property type="match status" value="1"/>
</dbReference>
<comment type="similarity">
    <text evidence="2 5">Belongs to the trans-sulfuration enzymes family.</text>
</comment>
<protein>
    <submittedName>
        <fullName evidence="6">Cystathionine gamma-lyase</fullName>
        <ecNumber evidence="6">4.4.1.1</ecNumber>
    </submittedName>
</protein>
<dbReference type="Gene3D" id="3.90.1150.10">
    <property type="entry name" value="Aspartate Aminotransferase, domain 1"/>
    <property type="match status" value="1"/>
</dbReference>
<dbReference type="GO" id="GO:0030170">
    <property type="term" value="F:pyridoxal phosphate binding"/>
    <property type="evidence" value="ECO:0007669"/>
    <property type="project" value="InterPro"/>
</dbReference>
<proteinExistence type="inferred from homology"/>
<dbReference type="PROSITE" id="PS00868">
    <property type="entry name" value="CYS_MET_METAB_PP"/>
    <property type="match status" value="1"/>
</dbReference>
<dbReference type="InterPro" id="IPR015422">
    <property type="entry name" value="PyrdxlP-dep_Trfase_small"/>
</dbReference>
<dbReference type="AlphaFoldDB" id="A0A2T0BBR0"/>
<dbReference type="EC" id="4.4.1.1" evidence="6"/>
<dbReference type="GO" id="GO:0005737">
    <property type="term" value="C:cytoplasm"/>
    <property type="evidence" value="ECO:0007669"/>
    <property type="project" value="TreeGrafter"/>
</dbReference>
<sequence length="380" mass="41879">MKIESLLIHGGIDGDEKTGAVSVPIYQTSTYKQEALGKNSGYEYSRTGNPTREALEKLIADLEGGYRGFAFASGLAAISAALMLFKSGDKIIVSSNVYGGTFRVIDKIFKNFNLNYKLVDTSDLKKVEESITEDVKAIFIETPTNPLMTITDISKISEIAKKNKVLTIVDNTFMTPYLQKPIKLGADIVLHSATKYLGGHSDLIAGLLVVNNEELGERIHFIQNSTGGILNPFDSWLLIRGIKTLSVRMDRHNENAEYVANFLQENSLIDKIYYPGFPTHPGYQLHKSQASGYGAIISFVLKEGIDINKFFKGLKLITLGESLGGVESLISHPATMTHAAVPYEIRQKIGIVDNLIRLSVGLENKEDLVEDLKNALEFAK</sequence>
<dbReference type="OrthoDB" id="9780685at2"/>
<keyword evidence="3 4" id="KW-0663">Pyridoxal phosphate</keyword>
<comment type="caution">
    <text evidence="6">The sequence shown here is derived from an EMBL/GenBank/DDBJ whole genome shotgun (WGS) entry which is preliminary data.</text>
</comment>
<evidence type="ECO:0000313" key="6">
    <source>
        <dbReference type="EMBL" id="PRR81324.1"/>
    </source>
</evidence>
<dbReference type="GO" id="GO:0019346">
    <property type="term" value="P:transsulfuration"/>
    <property type="evidence" value="ECO:0007669"/>
    <property type="project" value="InterPro"/>
</dbReference>
<dbReference type="InterPro" id="IPR000277">
    <property type="entry name" value="Cys/Met-Metab_PyrdxlP-dep_enz"/>
</dbReference>
<dbReference type="FunFam" id="3.40.640.10:FF:000009">
    <property type="entry name" value="Cystathionine gamma-synthase homolog"/>
    <property type="match status" value="1"/>
</dbReference>
<dbReference type="InterPro" id="IPR054542">
    <property type="entry name" value="Cys_met_metab_PP"/>
</dbReference>
<dbReference type="RefSeq" id="WP_106010720.1">
    <property type="nucleotide sequence ID" value="NZ_PVXP01000072.1"/>
</dbReference>
<evidence type="ECO:0000313" key="7">
    <source>
        <dbReference type="Proteomes" id="UP000237798"/>
    </source>
</evidence>
<comment type="cofactor">
    <cofactor evidence="1 5">
        <name>pyridoxal 5'-phosphate</name>
        <dbReference type="ChEBI" id="CHEBI:597326"/>
    </cofactor>
</comment>